<accession>F5XGL8</accession>
<dbReference type="GO" id="GO:0016758">
    <property type="term" value="F:hexosyltransferase activity"/>
    <property type="evidence" value="ECO:0007669"/>
    <property type="project" value="InterPro"/>
</dbReference>
<evidence type="ECO:0000313" key="10">
    <source>
        <dbReference type="EMBL" id="BAK33125.1"/>
    </source>
</evidence>
<evidence type="ECO:0000256" key="4">
    <source>
        <dbReference type="ARBA" id="ARBA00022692"/>
    </source>
</evidence>
<dbReference type="AlphaFoldDB" id="F5XGL8"/>
<dbReference type="KEGG" id="mph:MLP_01110"/>
<name>F5XGL8_MICPN</name>
<protein>
    <recommendedName>
        <fullName evidence="12">DUF2029 domain-containing protein</fullName>
    </recommendedName>
</protein>
<evidence type="ECO:0000313" key="11">
    <source>
        <dbReference type="Proteomes" id="UP000007947"/>
    </source>
</evidence>
<dbReference type="RefSeq" id="WP_013861014.1">
    <property type="nucleotide sequence ID" value="NC_015635.1"/>
</dbReference>
<feature type="transmembrane region" description="Helical" evidence="9">
    <location>
        <begin position="249"/>
        <end position="276"/>
    </location>
</feature>
<dbReference type="EMBL" id="AP012204">
    <property type="protein sequence ID" value="BAK33125.1"/>
    <property type="molecule type" value="Genomic_DNA"/>
</dbReference>
<dbReference type="GO" id="GO:0005886">
    <property type="term" value="C:plasma membrane"/>
    <property type="evidence" value="ECO:0007669"/>
    <property type="project" value="UniProtKB-SubCell"/>
</dbReference>
<feature type="transmembrane region" description="Helical" evidence="9">
    <location>
        <begin position="288"/>
        <end position="306"/>
    </location>
</feature>
<feature type="transmembrane region" description="Helical" evidence="9">
    <location>
        <begin position="178"/>
        <end position="198"/>
    </location>
</feature>
<dbReference type="PIRSF" id="PIRSF010361">
    <property type="entry name" value="UCP010361"/>
    <property type="match status" value="1"/>
</dbReference>
<evidence type="ECO:0000256" key="3">
    <source>
        <dbReference type="ARBA" id="ARBA00022679"/>
    </source>
</evidence>
<feature type="transmembrane region" description="Helical" evidence="9">
    <location>
        <begin position="344"/>
        <end position="363"/>
    </location>
</feature>
<evidence type="ECO:0008006" key="12">
    <source>
        <dbReference type="Google" id="ProtNLM"/>
    </source>
</evidence>
<keyword evidence="11" id="KW-1185">Reference proteome</keyword>
<reference evidence="10 11" key="1">
    <citation type="submission" date="2011-05" db="EMBL/GenBank/DDBJ databases">
        <title>Whole genome sequence of Microlunatus phosphovorus NM-1.</title>
        <authorList>
            <person name="Hosoyama A."/>
            <person name="Sasaki K."/>
            <person name="Harada T."/>
            <person name="Igarashi R."/>
            <person name="Kawakoshi A."/>
            <person name="Sasagawa M."/>
            <person name="Fukada J."/>
            <person name="Nakamura S."/>
            <person name="Katano Y."/>
            <person name="Hanada S."/>
            <person name="Kamagata Y."/>
            <person name="Nakamura N."/>
            <person name="Yamazaki S."/>
            <person name="Fujita N."/>
        </authorList>
    </citation>
    <scope>NUCLEOTIDE SEQUENCE [LARGE SCALE GENOMIC DNA]</scope>
    <source>
        <strain evidence="11">ATCC 700054 / DSM 10555 / JCM 9379 / NBRC 101784 / NCIMB 13414 / VKM Ac-1990 / NM-1</strain>
    </source>
</reference>
<keyword evidence="3" id="KW-0808">Transferase</keyword>
<dbReference type="InterPro" id="IPR016570">
    <property type="entry name" value="UCP010361"/>
</dbReference>
<feature type="transmembrane region" description="Helical" evidence="9">
    <location>
        <begin position="370"/>
        <end position="387"/>
    </location>
</feature>
<proteinExistence type="inferred from homology"/>
<dbReference type="Proteomes" id="UP000007947">
    <property type="component" value="Chromosome"/>
</dbReference>
<dbReference type="eggNOG" id="COG5650">
    <property type="taxonomic scope" value="Bacteria"/>
</dbReference>
<gene>
    <name evidence="10" type="ordered locus">MLP_01110</name>
</gene>
<dbReference type="STRING" id="1032480.MLP_01110"/>
<dbReference type="Pfam" id="PF09594">
    <property type="entry name" value="GT87"/>
    <property type="match status" value="1"/>
</dbReference>
<dbReference type="HOGENOM" id="CLU_028876_1_0_11"/>
<comment type="similarity">
    <text evidence="7">Belongs to the glycosyltransferase 87 family.</text>
</comment>
<organism evidence="10 11">
    <name type="scientific">Microlunatus phosphovorus (strain ATCC 700054 / DSM 10555 / JCM 9379 / NBRC 101784 / NCIMB 13414 / VKM Ac-1990 / NM-1)</name>
    <dbReference type="NCBI Taxonomy" id="1032480"/>
    <lineage>
        <taxon>Bacteria</taxon>
        <taxon>Bacillati</taxon>
        <taxon>Actinomycetota</taxon>
        <taxon>Actinomycetes</taxon>
        <taxon>Propionibacteriales</taxon>
        <taxon>Propionibacteriaceae</taxon>
        <taxon>Microlunatus</taxon>
    </lineage>
</organism>
<keyword evidence="5 9" id="KW-1133">Transmembrane helix</keyword>
<evidence type="ECO:0000256" key="9">
    <source>
        <dbReference type="SAM" id="Phobius"/>
    </source>
</evidence>
<keyword evidence="2" id="KW-1003">Cell membrane</keyword>
<keyword evidence="4 9" id="KW-0812">Transmembrane</keyword>
<dbReference type="InterPro" id="IPR018584">
    <property type="entry name" value="GT87"/>
</dbReference>
<evidence type="ECO:0000256" key="2">
    <source>
        <dbReference type="ARBA" id="ARBA00022475"/>
    </source>
</evidence>
<evidence type="ECO:0000256" key="5">
    <source>
        <dbReference type="ARBA" id="ARBA00022989"/>
    </source>
</evidence>
<evidence type="ECO:0000256" key="1">
    <source>
        <dbReference type="ARBA" id="ARBA00004651"/>
    </source>
</evidence>
<keyword evidence="6 9" id="KW-0472">Membrane</keyword>
<evidence type="ECO:0000256" key="8">
    <source>
        <dbReference type="SAM" id="MobiDB-lite"/>
    </source>
</evidence>
<dbReference type="OrthoDB" id="3348156at2"/>
<feature type="transmembrane region" description="Helical" evidence="9">
    <location>
        <begin position="76"/>
        <end position="93"/>
    </location>
</feature>
<evidence type="ECO:0000256" key="6">
    <source>
        <dbReference type="ARBA" id="ARBA00023136"/>
    </source>
</evidence>
<evidence type="ECO:0000256" key="7">
    <source>
        <dbReference type="ARBA" id="ARBA00024033"/>
    </source>
</evidence>
<comment type="subcellular location">
    <subcellularLocation>
        <location evidence="1">Cell membrane</location>
        <topology evidence="1">Multi-pass membrane protein</topology>
    </subcellularLocation>
</comment>
<feature type="region of interest" description="Disordered" evidence="8">
    <location>
        <begin position="1"/>
        <end position="24"/>
    </location>
</feature>
<feature type="transmembrane region" description="Helical" evidence="9">
    <location>
        <begin position="210"/>
        <end position="243"/>
    </location>
</feature>
<feature type="transmembrane region" description="Helical" evidence="9">
    <location>
        <begin position="417"/>
        <end position="435"/>
    </location>
</feature>
<sequence>MPAADRSGRRQSAGAAKPTSPAADAWLDTEDVETPVSVGIPPSWSDRFVTQVSQWVGGRLGRRGDTLGRWWNPVRWALLIATVTYLLGVVFRLKCRVTVAGESVDHFRWMCYSDIGILYQLRGLMQGKVPYIDSGDYPVLEYPVLTGWFVQLERVISSALGAPTGTNLTDQQQVDSTLLFGDVNTVILGGLLLVAVWAQARSVPHRPWDAVMVAASPCVAATALINWDLLPVALTALGVLFWARRQPGLAGVFWGLGMAAKLYPLFLLGPLLILCLRSNRLRAFGQMLLCFAISWFVMNLPALWLAPGNWLSFWTFNSDRSGDLGSIWYVLSLAGHPVESLNKLALVIFLLLCVAIAALILVAPRRPRMGQVMFLVLAAFLLTNKVYSPQYVLWLLPFVVLARPVWRDWLIFTVGELAYFGAIWWHLGGLLAPGIDGPDKVYWLAVIVRMLTELWIVAVVVRDIWRPEHDVVRHPPGLRGFWDDPTGGVLDGAPDVAWLPRPFGEVAAEAVRSRREFTARSHSVLRREADFVT</sequence>